<gene>
    <name evidence="3" type="ORF">PHMEG_0002094</name>
</gene>
<feature type="compositionally biased region" description="Low complexity" evidence="2">
    <location>
        <begin position="1346"/>
        <end position="1360"/>
    </location>
</feature>
<feature type="coiled-coil region" evidence="1">
    <location>
        <begin position="264"/>
        <end position="425"/>
    </location>
</feature>
<reference evidence="4" key="1">
    <citation type="submission" date="2017-03" db="EMBL/GenBank/DDBJ databases">
        <title>Phytopthora megakarya and P. palmivora, two closely related causual agents of cacao black pod achieved similar genome size and gene model numbers by different mechanisms.</title>
        <authorList>
            <person name="Ali S."/>
            <person name="Shao J."/>
            <person name="Larry D.J."/>
            <person name="Kronmiller B."/>
            <person name="Shen D."/>
            <person name="Strem M.D."/>
            <person name="Melnick R.L."/>
            <person name="Guiltinan M.J."/>
            <person name="Tyler B.M."/>
            <person name="Meinhardt L.W."/>
            <person name="Bailey B.A."/>
        </authorList>
    </citation>
    <scope>NUCLEOTIDE SEQUENCE [LARGE SCALE GENOMIC DNA]</scope>
    <source>
        <strain evidence="4">zdho120</strain>
    </source>
</reference>
<feature type="compositionally biased region" description="Polar residues" evidence="2">
    <location>
        <begin position="512"/>
        <end position="532"/>
    </location>
</feature>
<feature type="coiled-coil region" evidence="1">
    <location>
        <begin position="143"/>
        <end position="201"/>
    </location>
</feature>
<feature type="region of interest" description="Disordered" evidence="2">
    <location>
        <begin position="1008"/>
        <end position="1052"/>
    </location>
</feature>
<comment type="caution">
    <text evidence="3">The sequence shown here is derived from an EMBL/GenBank/DDBJ whole genome shotgun (WGS) entry which is preliminary data.</text>
</comment>
<feature type="region of interest" description="Disordered" evidence="2">
    <location>
        <begin position="1182"/>
        <end position="1205"/>
    </location>
</feature>
<keyword evidence="4" id="KW-1185">Reference proteome</keyword>
<dbReference type="OrthoDB" id="78814at2759"/>
<feature type="region of interest" description="Disordered" evidence="2">
    <location>
        <begin position="512"/>
        <end position="536"/>
    </location>
</feature>
<feature type="region of interest" description="Disordered" evidence="2">
    <location>
        <begin position="1342"/>
        <end position="1511"/>
    </location>
</feature>
<dbReference type="Proteomes" id="UP000198211">
    <property type="component" value="Unassembled WGS sequence"/>
</dbReference>
<name>A0A225X064_9STRA</name>
<feature type="region of interest" description="Disordered" evidence="2">
    <location>
        <begin position="1069"/>
        <end position="1092"/>
    </location>
</feature>
<protein>
    <submittedName>
        <fullName evidence="3">Plectin</fullName>
    </submittedName>
</protein>
<feature type="compositionally biased region" description="Polar residues" evidence="2">
    <location>
        <begin position="1277"/>
        <end position="1305"/>
    </location>
</feature>
<proteinExistence type="predicted"/>
<feature type="region of interest" description="Disordered" evidence="2">
    <location>
        <begin position="1"/>
        <end position="45"/>
    </location>
</feature>
<feature type="compositionally biased region" description="Low complexity" evidence="2">
    <location>
        <begin position="1411"/>
        <end position="1441"/>
    </location>
</feature>
<feature type="region of interest" description="Disordered" evidence="2">
    <location>
        <begin position="1254"/>
        <end position="1305"/>
    </location>
</feature>
<dbReference type="EMBL" id="NBNE01000087">
    <property type="protein sequence ID" value="OWZ23072.1"/>
    <property type="molecule type" value="Genomic_DNA"/>
</dbReference>
<dbReference type="STRING" id="4795.A0A225X064"/>
<feature type="compositionally biased region" description="Basic and acidic residues" evidence="2">
    <location>
        <begin position="1070"/>
        <end position="1092"/>
    </location>
</feature>
<evidence type="ECO:0000313" key="3">
    <source>
        <dbReference type="EMBL" id="OWZ23072.1"/>
    </source>
</evidence>
<feature type="compositionally biased region" description="Polar residues" evidence="2">
    <location>
        <begin position="1189"/>
        <end position="1205"/>
    </location>
</feature>
<feature type="compositionally biased region" description="Polar residues" evidence="2">
    <location>
        <begin position="1442"/>
        <end position="1459"/>
    </location>
</feature>
<evidence type="ECO:0000256" key="1">
    <source>
        <dbReference type="SAM" id="Coils"/>
    </source>
</evidence>
<evidence type="ECO:0000256" key="2">
    <source>
        <dbReference type="SAM" id="MobiDB-lite"/>
    </source>
</evidence>
<feature type="compositionally biased region" description="Polar residues" evidence="2">
    <location>
        <begin position="95"/>
        <end position="111"/>
    </location>
</feature>
<feature type="region of interest" description="Disordered" evidence="2">
    <location>
        <begin position="95"/>
        <end position="119"/>
    </location>
</feature>
<evidence type="ECO:0000313" key="4">
    <source>
        <dbReference type="Proteomes" id="UP000198211"/>
    </source>
</evidence>
<sequence>MKSNTGRKPPSNALFGDKRSPPVTTKLQRRTNHGDRAYTPAQPQIQPVGGTDLLLQLQQLQQQQSLAAFCYPTAGSAIPHNLPLCPNVYPSSSYMSSGQIMTTRTPGSTTREWGGPPSEKSGQVLEQLGSVLQQMKQESEGSAAAWREKLAETEQLTEQLAQTREQLNVVTNKERTTRESLQQVNEALKKLETEAAQNATQHRRELSVMNDEVQRLQQCTDEMREKHEAELLKARTELRDTCSRYEDQHKVQSEEFRGELTKFQQTYEEKVKKLEDQHATEREKVVEKLRELEQAKQELGQHLWNATEEIETASKRERQLQAQTKETQEELVRIQEAAAARERELQTQSDAQRNELHDELKKQLETATASANTERAQKEELNALMVTEMSRYQSELEKMDQQHAAALAERDKLAQEERVQALELREKTERVVREAQGELCDLRAELQTTKADKTRLEAKGSAENGTLQELNERLRETAGQLEDSNSQLQQLSNRCKTAERLTRQCLDLITQTPLGPCSSSDENEQDGYSSYGNEDPLAQLPSVVRAIKQLTKVSGMVEPLQLKVLRLQQERDSALENHKARELDFQTQVQNAQQEVESARQDAKTLAEELAKLSQAAGGQEAQLNRSNEQLRQQVQELEHLRSVSASQLLQVQKGLDAQRARSTALEAEKRDLLDEAEQLNSTLETQYRVVSDKQLELEQLRGSYRELQLSHGDLQETHSDLEESTRRTNERLATQLQNVQEETKTKLREIEKLRGELDRTTQTLSEERDTLARAREVEQAQRSHTEQELSSALEEKTHRLEEMLAMLTQLQNKVEHLEQMRTQDAEVSRQQHDTLSNQLSEAQQAKAHVENAYAAAVKAQQESKAQARLEVEQLRATLTPQFAELEAQKESQATELRRLDAELERASRTKQSLQLELQRAADDTQDALRAVEVARRDARAQSQQLGEEHEKLRQELEAMRIENQENVALSEELQIKITTIQSAANATIDDLVSELQAAQDTLELERARAKKDKDGGGTRSQLRELEEQLRARDTQLRETRDEATRTQEELEERLSELELRLQRTSNTLENKKQEYDAKSREMEALSRRTGEAERKLTPLVAARDSLQAKTHELKKALDMKTREAQDAEERARDEVLQVARERRGLDVQLTELRAENEVSHQQVARAQREVQALKQALERAKNDLSRSGAEQRSASQRLESVQQAANQTIADTTTRMQAVQQQSERTAARLQQELDLERERRREAEVHRAELQRALRQHQIQSPAAPIGSGSEDSDNNQARVNSADNSNPELTDRTTSTNSKSSRGVTEYRKFYANEPLTSSELSNLPMSVIKAQLGLEFSQGSNSATTTSKFSKSATKTKIQHQHKQRYAASKDSHTEDDGDAIPLLPLEKLPLSPEANSSPSSPTDGPSCSRSNSSQLLSSRSTPWSARSSSNSHLSFSRNNAASPATSFNNRNNSDGGIKKKKTKQSRSVGLPSASGMPYSVVATALSPAKPHKSKARGKILPRITTQ</sequence>
<feature type="compositionally biased region" description="Polar residues" evidence="2">
    <location>
        <begin position="1399"/>
        <end position="1410"/>
    </location>
</feature>
<feature type="coiled-coil region" evidence="1">
    <location>
        <begin position="575"/>
        <end position="694"/>
    </location>
</feature>
<keyword evidence="1" id="KW-0175">Coiled coil</keyword>
<feature type="compositionally biased region" description="Basic residues" evidence="2">
    <location>
        <begin position="1494"/>
        <end position="1504"/>
    </location>
</feature>
<accession>A0A225X064</accession>
<feature type="coiled-coil region" evidence="1">
    <location>
        <begin position="467"/>
        <end position="501"/>
    </location>
</feature>
<feature type="compositionally biased region" description="Low complexity" evidence="2">
    <location>
        <begin position="1386"/>
        <end position="1398"/>
    </location>
</feature>
<organism evidence="3 4">
    <name type="scientific">Phytophthora megakarya</name>
    <dbReference type="NCBI Taxonomy" id="4795"/>
    <lineage>
        <taxon>Eukaryota</taxon>
        <taxon>Sar</taxon>
        <taxon>Stramenopiles</taxon>
        <taxon>Oomycota</taxon>
        <taxon>Peronosporomycetes</taxon>
        <taxon>Peronosporales</taxon>
        <taxon>Peronosporaceae</taxon>
        <taxon>Phytophthora</taxon>
    </lineage>
</organism>